<feature type="binding site" evidence="9">
    <location>
        <position position="98"/>
    </location>
    <ligand>
        <name>Mg(2+)</name>
        <dbReference type="ChEBI" id="CHEBI:18420"/>
    </ligand>
</feature>
<comment type="subunit">
    <text evidence="4 10">Homotrimer.</text>
</comment>
<dbReference type="Gene3D" id="3.50.30.40">
    <property type="entry name" value="Ribonuclease E inhibitor RraA/RraA-like"/>
    <property type="match status" value="1"/>
</dbReference>
<comment type="catalytic activity">
    <reaction evidence="1 10">
        <text>4-hydroxy-4-methyl-2-oxoglutarate = 2 pyruvate</text>
        <dbReference type="Rhea" id="RHEA:22748"/>
        <dbReference type="ChEBI" id="CHEBI:15361"/>
        <dbReference type="ChEBI" id="CHEBI:58276"/>
        <dbReference type="EC" id="4.1.3.17"/>
    </reaction>
</comment>
<reference evidence="11 13" key="1">
    <citation type="submission" date="2014-03" db="EMBL/GenBank/DDBJ databases">
        <title>Complete genome sequence of the Radio-Resistant Rubrobacter radiotolerans RSPS-4.</title>
        <authorList>
            <person name="Egas C.C."/>
            <person name="Barroso C.C."/>
            <person name="Froufe H.J.C."/>
            <person name="Pacheco J.J."/>
            <person name="Albuquerque L.L."/>
            <person name="da Costa M.M.S."/>
        </authorList>
    </citation>
    <scope>NUCLEOTIDE SEQUENCE [LARGE SCALE GENOMIC DNA]</scope>
    <source>
        <strain evidence="11 13">RSPS-4</strain>
    </source>
</reference>
<evidence type="ECO:0000256" key="6">
    <source>
        <dbReference type="ARBA" id="ARBA00023239"/>
    </source>
</evidence>
<keyword evidence="13" id="KW-1185">Reference proteome</keyword>
<dbReference type="CDD" id="cd16841">
    <property type="entry name" value="RraA_family"/>
    <property type="match status" value="1"/>
</dbReference>
<evidence type="ECO:0000256" key="2">
    <source>
        <dbReference type="ARBA" id="ARBA00001968"/>
    </source>
</evidence>
<dbReference type="Proteomes" id="UP001281130">
    <property type="component" value="Unassembled WGS sequence"/>
</dbReference>
<dbReference type="NCBIfam" id="TIGR01935">
    <property type="entry name" value="NOT-MenG"/>
    <property type="match status" value="1"/>
</dbReference>
<gene>
    <name evidence="12" type="primary">rraA</name>
    <name evidence="11" type="ORF">RradSPS_2115</name>
    <name evidence="12" type="ORF">SIL72_12300</name>
</gene>
<evidence type="ECO:0000313" key="13">
    <source>
        <dbReference type="Proteomes" id="UP000025229"/>
    </source>
</evidence>
<dbReference type="InterPro" id="IPR036704">
    <property type="entry name" value="RraA/RraA-like_sf"/>
</dbReference>
<dbReference type="Proteomes" id="UP000025229">
    <property type="component" value="Chromosome"/>
</dbReference>
<dbReference type="EMBL" id="CP007514">
    <property type="protein sequence ID" value="AHY47398.1"/>
    <property type="molecule type" value="Genomic_DNA"/>
</dbReference>
<dbReference type="AlphaFoldDB" id="A0A023X4X2"/>
<proteinExistence type="inferred from homology"/>
<dbReference type="RefSeq" id="WP_038682583.1">
    <property type="nucleotide sequence ID" value="NZ_CP007514.1"/>
</dbReference>
<sequence>MTFHTADLSDGFPDKTRVPEPLFTNYGGRVRLSGPVATVRVRDDNVLVREALETVPEGTVVVVDGGGSKRCALVGGNLAKTAAERGLGGIVVNGCVRDAHELAALDLGVLALATHPKKSAKNGTGERDVPVLLGGVEIAPGEYLYADADGLLVSPERLL</sequence>
<comment type="similarity">
    <text evidence="3 10">Belongs to the class II aldolase/RraA-like family.</text>
</comment>
<comment type="catalytic activity">
    <reaction evidence="8 10">
        <text>oxaloacetate + H(+) = pyruvate + CO2</text>
        <dbReference type="Rhea" id="RHEA:15641"/>
        <dbReference type="ChEBI" id="CHEBI:15361"/>
        <dbReference type="ChEBI" id="CHEBI:15378"/>
        <dbReference type="ChEBI" id="CHEBI:16452"/>
        <dbReference type="ChEBI" id="CHEBI:16526"/>
        <dbReference type="EC" id="4.1.1.112"/>
    </reaction>
</comment>
<dbReference type="GO" id="GO:0008948">
    <property type="term" value="F:oxaloacetate decarboxylase activity"/>
    <property type="evidence" value="ECO:0007669"/>
    <property type="project" value="UniProtKB-EC"/>
</dbReference>
<name>A0A023X4X2_RUBRA</name>
<dbReference type="GO" id="GO:0047443">
    <property type="term" value="F:4-hydroxy-4-methyl-2-oxoglutarate aldolase activity"/>
    <property type="evidence" value="ECO:0007669"/>
    <property type="project" value="UniProtKB-EC"/>
</dbReference>
<evidence type="ECO:0000256" key="10">
    <source>
        <dbReference type="RuleBase" id="RU004338"/>
    </source>
</evidence>
<dbReference type="EC" id="4.1.3.17" evidence="10"/>
<dbReference type="SUPFAM" id="SSF89562">
    <property type="entry name" value="RraA-like"/>
    <property type="match status" value="1"/>
</dbReference>
<dbReference type="STRING" id="42256.RradSPS_2115"/>
<dbReference type="PANTHER" id="PTHR33254:SF4">
    <property type="entry name" value="4-HYDROXY-4-METHYL-2-OXOGLUTARATE ALDOLASE 3-RELATED"/>
    <property type="match status" value="1"/>
</dbReference>
<dbReference type="KEGG" id="rrd:RradSPS_2115"/>
<feature type="binding site" evidence="9">
    <location>
        <begin position="75"/>
        <end position="78"/>
    </location>
    <ligand>
        <name>substrate</name>
    </ligand>
</feature>
<dbReference type="HOGENOM" id="CLU_072626_4_0_11"/>
<reference evidence="12" key="2">
    <citation type="submission" date="2023-11" db="EMBL/GenBank/DDBJ databases">
        <title>MicrobeMod: A computational toolkit for identifying prokaryotic methylation and restriction-modification with nanopore sequencing.</title>
        <authorList>
            <person name="Crits-Christoph A."/>
            <person name="Kang S.C."/>
            <person name="Lee H."/>
            <person name="Ostrov N."/>
        </authorList>
    </citation>
    <scope>NUCLEOTIDE SEQUENCE</scope>
    <source>
        <strain evidence="12">ATCC 51242</strain>
    </source>
</reference>
<dbReference type="GO" id="GO:0008428">
    <property type="term" value="F:ribonuclease inhibitor activity"/>
    <property type="evidence" value="ECO:0007669"/>
    <property type="project" value="InterPro"/>
</dbReference>
<dbReference type="InterPro" id="IPR010203">
    <property type="entry name" value="RraA"/>
</dbReference>
<evidence type="ECO:0000256" key="1">
    <source>
        <dbReference type="ARBA" id="ARBA00001342"/>
    </source>
</evidence>
<evidence type="ECO:0000256" key="4">
    <source>
        <dbReference type="ARBA" id="ARBA00011233"/>
    </source>
</evidence>
<evidence type="ECO:0000313" key="11">
    <source>
        <dbReference type="EMBL" id="AHY47398.1"/>
    </source>
</evidence>
<evidence type="ECO:0000256" key="9">
    <source>
        <dbReference type="PIRSR" id="PIRSR605493-1"/>
    </source>
</evidence>
<evidence type="ECO:0000256" key="5">
    <source>
        <dbReference type="ARBA" id="ARBA00022723"/>
    </source>
</evidence>
<dbReference type="PANTHER" id="PTHR33254">
    <property type="entry name" value="4-HYDROXY-4-METHYL-2-OXOGLUTARATE ALDOLASE 3-RELATED"/>
    <property type="match status" value="1"/>
</dbReference>
<dbReference type="PATRIC" id="fig|42256.3.peg.2154"/>
<dbReference type="InterPro" id="IPR005493">
    <property type="entry name" value="RraA/RraA-like"/>
</dbReference>
<dbReference type="GO" id="GO:0051252">
    <property type="term" value="P:regulation of RNA metabolic process"/>
    <property type="evidence" value="ECO:0007669"/>
    <property type="project" value="InterPro"/>
</dbReference>
<evidence type="ECO:0000256" key="7">
    <source>
        <dbReference type="ARBA" id="ARBA00025046"/>
    </source>
</evidence>
<feature type="binding site" evidence="9">
    <location>
        <position position="97"/>
    </location>
    <ligand>
        <name>substrate</name>
    </ligand>
</feature>
<dbReference type="NCBIfam" id="NF006875">
    <property type="entry name" value="PRK09372.1"/>
    <property type="match status" value="1"/>
</dbReference>
<comment type="function">
    <text evidence="7 10">Catalyzes the aldol cleavage of 4-hydroxy-4-methyl-2-oxoglutarate (HMG) into 2 molecules of pyruvate. Also contains a secondary oxaloacetate (OAA) decarboxylase activity due to the common pyruvate enolate transition state formed following C-C bond cleavage in the retro-aldol and decarboxylation reactions.</text>
</comment>
<comment type="cofactor">
    <cofactor evidence="2 10">
        <name>a divalent metal cation</name>
        <dbReference type="ChEBI" id="CHEBI:60240"/>
    </cofactor>
</comment>
<evidence type="ECO:0000256" key="8">
    <source>
        <dbReference type="ARBA" id="ARBA00047973"/>
    </source>
</evidence>
<dbReference type="eggNOG" id="COG0684">
    <property type="taxonomic scope" value="Bacteria"/>
</dbReference>
<keyword evidence="6 10" id="KW-0456">Lyase</keyword>
<dbReference type="EMBL" id="JAWXXX010000001">
    <property type="protein sequence ID" value="MDX5894801.1"/>
    <property type="molecule type" value="Genomic_DNA"/>
</dbReference>
<evidence type="ECO:0000256" key="3">
    <source>
        <dbReference type="ARBA" id="ARBA00008621"/>
    </source>
</evidence>
<comment type="cofactor">
    <cofactor evidence="9">
        <name>Mg(2+)</name>
        <dbReference type="ChEBI" id="CHEBI:18420"/>
    </cofactor>
</comment>
<organism evidence="11 13">
    <name type="scientific">Rubrobacter radiotolerans</name>
    <name type="common">Arthrobacter radiotolerans</name>
    <dbReference type="NCBI Taxonomy" id="42256"/>
    <lineage>
        <taxon>Bacteria</taxon>
        <taxon>Bacillati</taxon>
        <taxon>Actinomycetota</taxon>
        <taxon>Rubrobacteria</taxon>
        <taxon>Rubrobacterales</taxon>
        <taxon>Rubrobacteraceae</taxon>
        <taxon>Rubrobacter</taxon>
    </lineage>
</organism>
<evidence type="ECO:0000313" key="12">
    <source>
        <dbReference type="EMBL" id="MDX5894801.1"/>
    </source>
</evidence>
<dbReference type="EC" id="4.1.1.112" evidence="10"/>
<protein>
    <recommendedName>
        <fullName evidence="10">4-hydroxy-4-methyl-2-oxoglutarate aldolase</fullName>
        <shortName evidence="10">HMG aldolase</shortName>
        <ecNumber evidence="10">4.1.1.112</ecNumber>
        <ecNumber evidence="10">4.1.3.17</ecNumber>
    </recommendedName>
    <alternativeName>
        <fullName evidence="10">Oxaloacetate decarboxylase</fullName>
    </alternativeName>
</protein>
<accession>A0A023X4X2</accession>
<keyword evidence="9" id="KW-0460">Magnesium</keyword>
<keyword evidence="5 9" id="KW-0479">Metal-binding</keyword>
<dbReference type="GO" id="GO:0046872">
    <property type="term" value="F:metal ion binding"/>
    <property type="evidence" value="ECO:0007669"/>
    <property type="project" value="UniProtKB-KW"/>
</dbReference>
<dbReference type="Pfam" id="PF03737">
    <property type="entry name" value="RraA-like"/>
    <property type="match status" value="1"/>
</dbReference>
<dbReference type="OrthoDB" id="943692at2"/>